<dbReference type="SUPFAM" id="SSF48371">
    <property type="entry name" value="ARM repeat"/>
    <property type="match status" value="1"/>
</dbReference>
<dbReference type="Pfam" id="PF11707">
    <property type="entry name" value="Npa1"/>
    <property type="match status" value="1"/>
</dbReference>
<feature type="region of interest" description="Disordered" evidence="1">
    <location>
        <begin position="839"/>
        <end position="861"/>
    </location>
</feature>
<evidence type="ECO:0000313" key="5">
    <source>
        <dbReference type="EMBL" id="KAK7738666.1"/>
    </source>
</evidence>
<comment type="caution">
    <text evidence="5">The sequence shown here is derived from an EMBL/GenBank/DDBJ whole genome shotgun (WGS) entry which is preliminary data.</text>
</comment>
<evidence type="ECO:0000256" key="1">
    <source>
        <dbReference type="SAM" id="MobiDB-lite"/>
    </source>
</evidence>
<proteinExistence type="predicted"/>
<dbReference type="InterPro" id="IPR021714">
    <property type="entry name" value="URB1_N"/>
</dbReference>
<accession>A0ABR1PJX0</accession>
<dbReference type="Pfam" id="PF16201">
    <property type="entry name" value="NopRA1"/>
    <property type="match status" value="1"/>
</dbReference>
<feature type="domain" description="URB1 N-terminal" evidence="2">
    <location>
        <begin position="95"/>
        <end position="445"/>
    </location>
</feature>
<keyword evidence="6" id="KW-1185">Reference proteome</keyword>
<dbReference type="InterPro" id="IPR016024">
    <property type="entry name" value="ARM-type_fold"/>
</dbReference>
<evidence type="ECO:0000259" key="3">
    <source>
        <dbReference type="Pfam" id="PF16201"/>
    </source>
</evidence>
<feature type="domain" description="URB1 C-terminal" evidence="3">
    <location>
        <begin position="903"/>
        <end position="1096"/>
    </location>
</feature>
<dbReference type="Proteomes" id="UP001430848">
    <property type="component" value="Unassembled WGS sequence"/>
</dbReference>
<evidence type="ECO:0000313" key="6">
    <source>
        <dbReference type="Proteomes" id="UP001430848"/>
    </source>
</evidence>
<name>A0ABR1PJX0_DIAER</name>
<feature type="compositionally biased region" description="Basic and acidic residues" evidence="1">
    <location>
        <begin position="846"/>
        <end position="858"/>
    </location>
</feature>
<protein>
    <recommendedName>
        <fullName evidence="7">Ribosome biogenesis protein Urb1</fullName>
    </recommendedName>
</protein>
<dbReference type="PANTHER" id="PTHR13500">
    <property type="entry name" value="NUCLEOLAR PRERIBOSOMAL-ASSOCIATED PROTEIN 1"/>
    <property type="match status" value="1"/>
</dbReference>
<feature type="domain" description="URB1 central HEAT repeat" evidence="4">
    <location>
        <begin position="635"/>
        <end position="831"/>
    </location>
</feature>
<dbReference type="InterPro" id="IPR039844">
    <property type="entry name" value="URB1"/>
</dbReference>
<dbReference type="Pfam" id="PF26140">
    <property type="entry name" value="HEAT_URB1"/>
    <property type="match status" value="1"/>
</dbReference>
<organism evidence="5 6">
    <name type="scientific">Diaporthe eres</name>
    <name type="common">Phomopsis oblonga</name>
    <dbReference type="NCBI Taxonomy" id="83184"/>
    <lineage>
        <taxon>Eukaryota</taxon>
        <taxon>Fungi</taxon>
        <taxon>Dikarya</taxon>
        <taxon>Ascomycota</taxon>
        <taxon>Pezizomycotina</taxon>
        <taxon>Sordariomycetes</taxon>
        <taxon>Sordariomycetidae</taxon>
        <taxon>Diaporthales</taxon>
        <taxon>Diaporthaceae</taxon>
        <taxon>Diaporthe</taxon>
        <taxon>Diaporthe eres species complex</taxon>
    </lineage>
</organism>
<feature type="region of interest" description="Disordered" evidence="1">
    <location>
        <begin position="1"/>
        <end position="26"/>
    </location>
</feature>
<dbReference type="PANTHER" id="PTHR13500:SF0">
    <property type="entry name" value="NUCLEOLAR PRE-RIBOSOMAL-ASSOCIATED PROTEIN 1"/>
    <property type="match status" value="1"/>
</dbReference>
<dbReference type="EMBL" id="JAKNSF020000005">
    <property type="protein sequence ID" value="KAK7738666.1"/>
    <property type="molecule type" value="Genomic_DNA"/>
</dbReference>
<evidence type="ECO:0000259" key="4">
    <source>
        <dbReference type="Pfam" id="PF26140"/>
    </source>
</evidence>
<dbReference type="InterPro" id="IPR059018">
    <property type="entry name" value="HEAT_URB1"/>
</dbReference>
<reference evidence="5 6" key="1">
    <citation type="submission" date="2024-02" db="EMBL/GenBank/DDBJ databases">
        <title>De novo assembly and annotation of 12 fungi associated with fruit tree decline syndrome in Ontario, Canada.</title>
        <authorList>
            <person name="Sulman M."/>
            <person name="Ellouze W."/>
            <person name="Ilyukhin E."/>
        </authorList>
    </citation>
    <scope>NUCLEOTIDE SEQUENCE [LARGE SCALE GENOMIC DNA]</scope>
    <source>
        <strain evidence="5 6">M169</strain>
    </source>
</reference>
<evidence type="ECO:0000259" key="2">
    <source>
        <dbReference type="Pfam" id="PF11707"/>
    </source>
</evidence>
<gene>
    <name evidence="5" type="ORF">SLS63_002003</name>
</gene>
<dbReference type="InterPro" id="IPR032436">
    <property type="entry name" value="URB1_C"/>
</dbReference>
<evidence type="ECO:0008006" key="7">
    <source>
        <dbReference type="Google" id="ProtNLM"/>
    </source>
</evidence>
<sequence>MVKRGRGADASIPHKRQKVVHEAPTSEEIHTSRQLMQLLAFDQDLQRARHGLQSFKVFLDGLLSENGADDEKVQILRDYLESAKRQENEFEATCLPDIMETWSYAAHANNYNIMSAVAVTLDLLIKFISKRLDLTALGLGIGRTLLQPRQQELIARNLSADKGKEFIFSPTLRFLRELMCLDGGTLAKPMFRGQSLTFKSLARNMGIKHLGAGLEDLKRPSARTNAIRFFLSALKFLPAEGKAELLSQRELPSALTKSLLDDPPYLIFEILDSLRNHVVKDSKLAGYSKSKLLNSLTLGRLASLYQYKHDGATTEGPGTMVEEAVHAFLILACTSPSAGVLRPQSGFYPRNIDPDAALLPSAEDEIEPGLESITWMNKFKDDVPVRNSILADFTQSSSLRPWSSQRHSDLLVTVFQAAPELVAHYFINKRSFTFEPKLSATWIGYSAFLFKTIESPLPDFFGHKNGYALLPPPTSIIIDNIIPLPMDQKILIKCLTQKAELVSFVAVRLLVMAIQKLQAALKMHAEAAKAQSKPLWDDSARKLVDAFCQRAPGIKEVIACYREVGDSDLLQREAASKLLRLYYEVIPQVALMAKFDVSTLLISAIQRLGEAEESPEDRALRLVELENLLAISGYSPGMRWFSKTQGLSLSPFVALLKVSVAAPTGVSLEGLKNALGAVAEEHQLIQSGSSDSLPLLTVLHSMRESRNLASCDALWALLDNSTSRCATAPVKYLEMIQDLVADEQSEEPTTSGSISPFTFALLEQLPFALSSAGEEEIPVLAHLIATYMSYTKGISNSDSGFNALREKFESAFSENPSGKKSLKKYTKQANAARELQSWGADFSTGEDEHRPQAEDSQKGEQMLSEEALADLLSAPSSLAQDNSALSKWATKEADELVEEGHAGSVVSLLASEHTSIRKEALVNIAKMAAKIKDSSYEEKDQVWLFLFELVESCKGHMDAGPIPNYIVAFARNALDVLKNPLHCLYGKLNSFLIKGPTWRLDRLPLVYDILQDGPELDDTYYAELSWLFSYLLDGVQGEPDMASYHNTRLFERLLSLASNPYLRPNLRAQILRIIYRATCIKGGSTTLVTRFGIVSWLEAQSAACDSESERQTYKALLRRIWDTSDKERASLWSNGGIQDAVQDVPYRVDFELYHPAYMLPGWLKDTKIPESYS</sequence>